<sequence length="375" mass="45376">MKYNLVLLFLKREHLILLTKIALLNEQNPTCEYQINLIDQEIQNEEKLLIKSKWTQSELEAVKQQILQIANLTFSYYKLHFPINSSVSIKEHIKFIQIIRNLNYNWTTLDDIFKQLQLERMKLIKSQKLIEEPIHPKIANYKIDFTYVQYLFNKYYNSKNIDYKQPYQLLNLFVKKKLYRINNRVCMSITSLEDVPQLQLINTNLIQPILNYDQFNSTFEKRMNKLMNRNSQIQQSIRQYNYLYYNQRTSIPNCKTSDDLPTLQRQKLNQNCESDILILPDHRTQRTNYRFAKLIERQENKNVRPINIKDQMELILIQKIKRHHTSSEREDSKQISRSQLLRSVKSEHLLIEQEIFFKKILQPIKEQKFKIKQNK</sequence>
<reference evidence="1" key="1">
    <citation type="submission" date="2021-01" db="EMBL/GenBank/DDBJ databases">
        <authorList>
            <consortium name="Genoscope - CEA"/>
            <person name="William W."/>
        </authorList>
    </citation>
    <scope>NUCLEOTIDE SEQUENCE</scope>
</reference>
<name>A0A8S1U9J5_PAROT</name>
<gene>
    <name evidence="1" type="ORF">POCTA_138.1.T0360366</name>
</gene>
<organism evidence="1 2">
    <name type="scientific">Paramecium octaurelia</name>
    <dbReference type="NCBI Taxonomy" id="43137"/>
    <lineage>
        <taxon>Eukaryota</taxon>
        <taxon>Sar</taxon>
        <taxon>Alveolata</taxon>
        <taxon>Ciliophora</taxon>
        <taxon>Intramacronucleata</taxon>
        <taxon>Oligohymenophorea</taxon>
        <taxon>Peniculida</taxon>
        <taxon>Parameciidae</taxon>
        <taxon>Paramecium</taxon>
    </lineage>
</organism>
<protein>
    <submittedName>
        <fullName evidence="1">Uncharacterized protein</fullName>
    </submittedName>
</protein>
<dbReference type="EMBL" id="CAJJDP010000036">
    <property type="protein sequence ID" value="CAD8159406.1"/>
    <property type="molecule type" value="Genomic_DNA"/>
</dbReference>
<accession>A0A8S1U9J5</accession>
<dbReference type="OrthoDB" id="301905at2759"/>
<dbReference type="Proteomes" id="UP000683925">
    <property type="component" value="Unassembled WGS sequence"/>
</dbReference>
<evidence type="ECO:0000313" key="1">
    <source>
        <dbReference type="EMBL" id="CAD8159406.1"/>
    </source>
</evidence>
<dbReference type="OMA" id="QEIFFKK"/>
<evidence type="ECO:0000313" key="2">
    <source>
        <dbReference type="Proteomes" id="UP000683925"/>
    </source>
</evidence>
<dbReference type="AlphaFoldDB" id="A0A8S1U9J5"/>
<comment type="caution">
    <text evidence="1">The sequence shown here is derived from an EMBL/GenBank/DDBJ whole genome shotgun (WGS) entry which is preliminary data.</text>
</comment>
<proteinExistence type="predicted"/>
<keyword evidence="2" id="KW-1185">Reference proteome</keyword>